<feature type="non-terminal residue" evidence="2">
    <location>
        <position position="1"/>
    </location>
</feature>
<comment type="caution">
    <text evidence="2">The sequence shown here is derived from an EMBL/GenBank/DDBJ whole genome shotgun (WGS) entry which is preliminary data.</text>
</comment>
<evidence type="ECO:0000313" key="3">
    <source>
        <dbReference type="Proteomes" id="UP001381693"/>
    </source>
</evidence>
<dbReference type="EMBL" id="JAXCGZ010008277">
    <property type="protein sequence ID" value="KAK7077787.1"/>
    <property type="molecule type" value="Genomic_DNA"/>
</dbReference>
<organism evidence="2 3">
    <name type="scientific">Halocaridina rubra</name>
    <name type="common">Hawaiian red shrimp</name>
    <dbReference type="NCBI Taxonomy" id="373956"/>
    <lineage>
        <taxon>Eukaryota</taxon>
        <taxon>Metazoa</taxon>
        <taxon>Ecdysozoa</taxon>
        <taxon>Arthropoda</taxon>
        <taxon>Crustacea</taxon>
        <taxon>Multicrustacea</taxon>
        <taxon>Malacostraca</taxon>
        <taxon>Eumalacostraca</taxon>
        <taxon>Eucarida</taxon>
        <taxon>Decapoda</taxon>
        <taxon>Pleocyemata</taxon>
        <taxon>Caridea</taxon>
        <taxon>Atyoidea</taxon>
        <taxon>Atyidae</taxon>
        <taxon>Halocaridina</taxon>
    </lineage>
</organism>
<reference evidence="2 3" key="1">
    <citation type="submission" date="2023-11" db="EMBL/GenBank/DDBJ databases">
        <title>Halocaridina rubra genome assembly.</title>
        <authorList>
            <person name="Smith C."/>
        </authorList>
    </citation>
    <scope>NUCLEOTIDE SEQUENCE [LARGE SCALE GENOMIC DNA]</scope>
    <source>
        <strain evidence="2">EP-1</strain>
        <tissue evidence="2">Whole</tissue>
    </source>
</reference>
<feature type="region of interest" description="Disordered" evidence="1">
    <location>
        <begin position="48"/>
        <end position="107"/>
    </location>
</feature>
<dbReference type="Proteomes" id="UP001381693">
    <property type="component" value="Unassembled WGS sequence"/>
</dbReference>
<feature type="compositionally biased region" description="Low complexity" evidence="1">
    <location>
        <begin position="65"/>
        <end position="80"/>
    </location>
</feature>
<protein>
    <submittedName>
        <fullName evidence="2">Uncharacterized protein</fullName>
    </submittedName>
</protein>
<feature type="non-terminal residue" evidence="2">
    <location>
        <position position="352"/>
    </location>
</feature>
<feature type="compositionally biased region" description="Polar residues" evidence="1">
    <location>
        <begin position="328"/>
        <end position="344"/>
    </location>
</feature>
<accession>A0AAN8X4W8</accession>
<keyword evidence="3" id="KW-1185">Reference proteome</keyword>
<name>A0AAN8X4W8_HALRR</name>
<dbReference type="AlphaFoldDB" id="A0AAN8X4W8"/>
<feature type="region of interest" description="Disordered" evidence="1">
    <location>
        <begin position="225"/>
        <end position="266"/>
    </location>
</feature>
<evidence type="ECO:0000256" key="1">
    <source>
        <dbReference type="SAM" id="MobiDB-lite"/>
    </source>
</evidence>
<feature type="region of interest" description="Disordered" evidence="1">
    <location>
        <begin position="328"/>
        <end position="352"/>
    </location>
</feature>
<sequence>LGGDYTTCLKFLMRYPASADVQFIIQLALHLRNPKLYARPVGYSGNAARHIPTVGGRPDVHRGPQHVSRSSSVPRSQPQHIGKKRSTSGDQPPTHEESVLSRRLSSPNAFTDPLNAAVIFSNSSHGTSNKLGGGEWKHNDGCDSNNGTTRASIVSGLVRLGGKLGRPKELSVTRHQSLQSPPTPSPNTVAFVVSHSQNEDLTEMAPTVKELSVVRTKSAPINVITQRGRRDIPGRAVTAVQSSDDSEEDSSERKQSGDTSSEGMSGMTVEDLAAICLGCAMNLSHHTAALKTRLAQLQIQPDLTLRMALDGITEVVETLSGVRNQLSGISASNNGLNSTTSTQHHPLENEKI</sequence>
<gene>
    <name evidence="2" type="ORF">SK128_022846</name>
</gene>
<proteinExistence type="predicted"/>
<evidence type="ECO:0000313" key="2">
    <source>
        <dbReference type="EMBL" id="KAK7077787.1"/>
    </source>
</evidence>